<organism evidence="6 7">
    <name type="scientific">Paractinoplanes pyxinae</name>
    <dbReference type="NCBI Taxonomy" id="2997416"/>
    <lineage>
        <taxon>Bacteria</taxon>
        <taxon>Bacillati</taxon>
        <taxon>Actinomycetota</taxon>
        <taxon>Actinomycetes</taxon>
        <taxon>Micromonosporales</taxon>
        <taxon>Micromonosporaceae</taxon>
        <taxon>Paractinoplanes</taxon>
    </lineage>
</organism>
<evidence type="ECO:0000313" key="6">
    <source>
        <dbReference type="EMBL" id="MCY1137509.1"/>
    </source>
</evidence>
<evidence type="ECO:0000256" key="1">
    <source>
        <dbReference type="ARBA" id="ARBA00010233"/>
    </source>
</evidence>
<name>A0ABT4ATF4_9ACTN</name>
<dbReference type="InterPro" id="IPR003507">
    <property type="entry name" value="S66_fam"/>
</dbReference>
<dbReference type="Pfam" id="PF17676">
    <property type="entry name" value="Peptidase_S66C"/>
    <property type="match status" value="1"/>
</dbReference>
<gene>
    <name evidence="6" type="ORF">OWR29_05815</name>
</gene>
<dbReference type="EMBL" id="JAPNTZ010000002">
    <property type="protein sequence ID" value="MCY1137509.1"/>
    <property type="molecule type" value="Genomic_DNA"/>
</dbReference>
<dbReference type="SUPFAM" id="SSF52317">
    <property type="entry name" value="Class I glutamine amidotransferase-like"/>
    <property type="match status" value="1"/>
</dbReference>
<dbReference type="Proteomes" id="UP001151002">
    <property type="component" value="Unassembled WGS sequence"/>
</dbReference>
<dbReference type="CDD" id="cd07062">
    <property type="entry name" value="Peptidase_S66_mccF_like"/>
    <property type="match status" value="1"/>
</dbReference>
<keyword evidence="2" id="KW-0378">Hydrolase</keyword>
<dbReference type="Pfam" id="PF02016">
    <property type="entry name" value="Peptidase_S66"/>
    <property type="match status" value="1"/>
</dbReference>
<dbReference type="InterPro" id="IPR029062">
    <property type="entry name" value="Class_I_gatase-like"/>
</dbReference>
<dbReference type="PANTHER" id="PTHR30237:SF4">
    <property type="entry name" value="LD-CARBOXYPEPTIDASE C-TERMINAL DOMAIN-CONTAINING PROTEIN"/>
    <property type="match status" value="1"/>
</dbReference>
<dbReference type="PANTHER" id="PTHR30237">
    <property type="entry name" value="MURAMOYLTETRAPEPTIDE CARBOXYPEPTIDASE"/>
    <property type="match status" value="1"/>
</dbReference>
<sequence>MDAPVKLKPGDRVAVVSPSWAGPGVFPAVHEQAMRRIRDDLGLEPVEFPTTRKPGSPAAARAADLMAAYADPAIRAVFATVGGDDQITVLPHLDPAPFVADPKPYFGYSDNTNLLNWLWMHGVAGYHGGSTMVHLARGGGIDAEHLSSLRAALFETVDFPIEPVAGFSDEDESWRDPATLTTSKPKVPSPGWHWHQPDKVVTAPTWGGNLEILHWNLAASRWILPPERYAGSILLLETSEEMPPAEEVFRMLRNAGERGLLEQFPVVLFAAAKASHGAHRPPPEERARYRDEQREATLKALATYNPAAMAVFGIDFGHTSPQWILPHGGRMTVDGPGRRIVAHF</sequence>
<feature type="domain" description="LD-carboxypeptidase C-terminal" evidence="5">
    <location>
        <begin position="203"/>
        <end position="333"/>
    </location>
</feature>
<evidence type="ECO:0000313" key="7">
    <source>
        <dbReference type="Proteomes" id="UP001151002"/>
    </source>
</evidence>
<comment type="caution">
    <text evidence="6">The sequence shown here is derived from an EMBL/GenBank/DDBJ whole genome shotgun (WGS) entry which is preliminary data.</text>
</comment>
<evidence type="ECO:0000256" key="3">
    <source>
        <dbReference type="SAM" id="MobiDB-lite"/>
    </source>
</evidence>
<protein>
    <submittedName>
        <fullName evidence="6">LD-carboxypeptidase</fullName>
    </submittedName>
</protein>
<dbReference type="InterPro" id="IPR040449">
    <property type="entry name" value="Peptidase_S66_N"/>
</dbReference>
<accession>A0ABT4ATF4</accession>
<dbReference type="RefSeq" id="WP_267561456.1">
    <property type="nucleotide sequence ID" value="NZ_JAPNTZ010000002.1"/>
</dbReference>
<evidence type="ECO:0000259" key="5">
    <source>
        <dbReference type="Pfam" id="PF17676"/>
    </source>
</evidence>
<dbReference type="InterPro" id="IPR027478">
    <property type="entry name" value="LdcA_N"/>
</dbReference>
<proteinExistence type="inferred from homology"/>
<comment type="similarity">
    <text evidence="1">Belongs to the peptidase S66 family.</text>
</comment>
<dbReference type="InterPro" id="IPR027461">
    <property type="entry name" value="Carboxypeptidase_A_C_sf"/>
</dbReference>
<dbReference type="Gene3D" id="3.40.50.10740">
    <property type="entry name" value="Class I glutamine amidotransferase-like"/>
    <property type="match status" value="1"/>
</dbReference>
<dbReference type="InterPro" id="IPR040921">
    <property type="entry name" value="Peptidase_S66C"/>
</dbReference>
<feature type="domain" description="LD-carboxypeptidase N-terminal" evidence="4">
    <location>
        <begin position="13"/>
        <end position="128"/>
    </location>
</feature>
<dbReference type="Gene3D" id="3.50.30.60">
    <property type="entry name" value="LD-carboxypeptidase A C-terminal domain-like"/>
    <property type="match status" value="1"/>
</dbReference>
<feature type="region of interest" description="Disordered" evidence="3">
    <location>
        <begin position="170"/>
        <end position="191"/>
    </location>
</feature>
<evidence type="ECO:0000259" key="4">
    <source>
        <dbReference type="Pfam" id="PF02016"/>
    </source>
</evidence>
<reference evidence="6" key="1">
    <citation type="submission" date="2022-11" db="EMBL/GenBank/DDBJ databases">
        <authorList>
            <person name="Somphong A."/>
            <person name="Phongsopitanun W."/>
        </authorList>
    </citation>
    <scope>NUCLEOTIDE SEQUENCE</scope>
    <source>
        <strain evidence="6">Pm04-4</strain>
    </source>
</reference>
<dbReference type="SUPFAM" id="SSF141986">
    <property type="entry name" value="LD-carboxypeptidase A C-terminal domain-like"/>
    <property type="match status" value="1"/>
</dbReference>
<evidence type="ECO:0000256" key="2">
    <source>
        <dbReference type="ARBA" id="ARBA00022801"/>
    </source>
</evidence>
<keyword evidence="7" id="KW-1185">Reference proteome</keyword>